<keyword evidence="2" id="KW-1185">Reference proteome</keyword>
<protein>
    <submittedName>
        <fullName evidence="1">Uncharacterized protein</fullName>
    </submittedName>
</protein>
<dbReference type="Proteomes" id="UP000799754">
    <property type="component" value="Unassembled WGS sequence"/>
</dbReference>
<organism evidence="1 2">
    <name type="scientific">Macroventuria anomochaeta</name>
    <dbReference type="NCBI Taxonomy" id="301207"/>
    <lineage>
        <taxon>Eukaryota</taxon>
        <taxon>Fungi</taxon>
        <taxon>Dikarya</taxon>
        <taxon>Ascomycota</taxon>
        <taxon>Pezizomycotina</taxon>
        <taxon>Dothideomycetes</taxon>
        <taxon>Pleosporomycetidae</taxon>
        <taxon>Pleosporales</taxon>
        <taxon>Pleosporineae</taxon>
        <taxon>Didymellaceae</taxon>
        <taxon>Macroventuria</taxon>
    </lineage>
</organism>
<proteinExistence type="predicted"/>
<dbReference type="EMBL" id="MU006705">
    <property type="protein sequence ID" value="KAF2631162.1"/>
    <property type="molecule type" value="Genomic_DNA"/>
</dbReference>
<evidence type="ECO:0000313" key="1">
    <source>
        <dbReference type="EMBL" id="KAF2631162.1"/>
    </source>
</evidence>
<name>A0ACB6SDI4_9PLEO</name>
<comment type="caution">
    <text evidence="1">The sequence shown here is derived from an EMBL/GenBank/DDBJ whole genome shotgun (WGS) entry which is preliminary data.</text>
</comment>
<gene>
    <name evidence="1" type="ORF">BU25DRAFT_225353</name>
</gene>
<sequence>MTFKSLNIRYLMASMLAYCKALDLLWDPRKDILYLCKSDTVEVQRIRSQLNTQEVKELFLGTSFFSRLPTEDQRLCYRTLLDTEPPPIMAITPPAPQIPKPVRQELRVSEKDSDTKAPRSRYRNASGQRSSSSGKSDHQATQIERLQSMDHLQDLRRLPHIEGIQCVNFAKPQSVSAVAATRRARKSMPNLMAAHNTAPVSHVSAQDARKTTNELQQHHEMPHVTHAPSQPSSTSSQQAHTSSQLKYGGGFKPECIRAKNDTQDTNEGFSLGQRTLTNRTDSTRTDSTGTPIQGIQSQKGSLHVVRPQGEEVPCQQYFQGESAPPRGRLHLVGPEGIHGGLEKPQHTIQPQAQHQRHHQYAPPPQTEAAFVFELDATAPSQPAFTAELPANSIVPSPVEQRTSQDHAASNGQAAIRPPNPRTMSAPLGLESLPASLVAGGPGIHVHRQSLSHPETSYEPMLDFSTRQTNAYRYSSYAFPQSTNSDSLHASSEEATASTYKAYRPFVVTDELSRTDSVSSVYGPGHKRNTSNDSTASHDSSKLAKEYQGLLNFEEGYGSD</sequence>
<evidence type="ECO:0000313" key="2">
    <source>
        <dbReference type="Proteomes" id="UP000799754"/>
    </source>
</evidence>
<accession>A0ACB6SDI4</accession>
<reference evidence="1" key="1">
    <citation type="journal article" date="2020" name="Stud. Mycol.">
        <title>101 Dothideomycetes genomes: a test case for predicting lifestyles and emergence of pathogens.</title>
        <authorList>
            <person name="Haridas S."/>
            <person name="Albert R."/>
            <person name="Binder M."/>
            <person name="Bloem J."/>
            <person name="Labutti K."/>
            <person name="Salamov A."/>
            <person name="Andreopoulos B."/>
            <person name="Baker S."/>
            <person name="Barry K."/>
            <person name="Bills G."/>
            <person name="Bluhm B."/>
            <person name="Cannon C."/>
            <person name="Castanera R."/>
            <person name="Culley D."/>
            <person name="Daum C."/>
            <person name="Ezra D."/>
            <person name="Gonzalez J."/>
            <person name="Henrissat B."/>
            <person name="Kuo A."/>
            <person name="Liang C."/>
            <person name="Lipzen A."/>
            <person name="Lutzoni F."/>
            <person name="Magnuson J."/>
            <person name="Mondo S."/>
            <person name="Nolan M."/>
            <person name="Ohm R."/>
            <person name="Pangilinan J."/>
            <person name="Park H.-J."/>
            <person name="Ramirez L."/>
            <person name="Alfaro M."/>
            <person name="Sun H."/>
            <person name="Tritt A."/>
            <person name="Yoshinaga Y."/>
            <person name="Zwiers L.-H."/>
            <person name="Turgeon B."/>
            <person name="Goodwin S."/>
            <person name="Spatafora J."/>
            <person name="Crous P."/>
            <person name="Grigoriev I."/>
        </authorList>
    </citation>
    <scope>NUCLEOTIDE SEQUENCE</scope>
    <source>
        <strain evidence="1">CBS 525.71</strain>
    </source>
</reference>